<keyword evidence="3 9" id="KW-0347">Helicase</keyword>
<dbReference type="GO" id="GO:0003677">
    <property type="term" value="F:DNA binding"/>
    <property type="evidence" value="ECO:0007669"/>
    <property type="project" value="InterPro"/>
</dbReference>
<comment type="catalytic activity">
    <reaction evidence="6">
        <text>Couples ATP hydrolysis with the unwinding of duplex DNA by translocating in the 3'-5' direction.</text>
        <dbReference type="EC" id="5.6.2.4"/>
    </reaction>
</comment>
<feature type="domain" description="UvrD-like helicase C-terminal" evidence="11">
    <location>
        <begin position="471"/>
        <end position="725"/>
    </location>
</feature>
<dbReference type="PANTHER" id="PTHR11070">
    <property type="entry name" value="UVRD / RECB / PCRA DNA HELICASE FAMILY MEMBER"/>
    <property type="match status" value="1"/>
</dbReference>
<feature type="domain" description="UvrD-like helicase ATP-binding" evidence="10">
    <location>
        <begin position="1"/>
        <end position="438"/>
    </location>
</feature>
<reference evidence="13" key="1">
    <citation type="submission" date="2010-10" db="EMBL/GenBank/DDBJ databases">
        <title>The complete genome of Halanaerobium praevalens DSM 2228.</title>
        <authorList>
            <consortium name="US DOE Joint Genome Institute (JGI-PGF)"/>
            <person name="Lucas S."/>
            <person name="Copeland A."/>
            <person name="Lapidus A."/>
            <person name="Glavina del Rio T."/>
            <person name="Dalin E."/>
            <person name="Tice H."/>
            <person name="Bruce D."/>
            <person name="Goodwin L."/>
            <person name="Pitluck S."/>
            <person name="Kyrpides N."/>
            <person name="Mavromatis K."/>
            <person name="Ivanova N."/>
            <person name="Ovchinnikova G."/>
            <person name="Chertkov O."/>
            <person name="Detter J.C."/>
            <person name="Han C."/>
            <person name="Larimer F."/>
            <person name="Land M."/>
            <person name="Hauser L."/>
            <person name="Markowitz V."/>
            <person name="Cheng J.-F."/>
            <person name="Hugenholtz P."/>
            <person name="Woyke T."/>
            <person name="Wu D."/>
            <person name="Tindall B."/>
            <person name="Pomrenke H.G."/>
            <person name="Brambilla E."/>
            <person name="Klenk H.-P."/>
            <person name="Eisen J.A."/>
        </authorList>
    </citation>
    <scope>NUCLEOTIDE SEQUENCE [LARGE SCALE GENOMIC DNA]</scope>
    <source>
        <strain evidence="13">ATCC 33744 / DSM 2228 / GSL</strain>
    </source>
</reference>
<dbReference type="InterPro" id="IPR027417">
    <property type="entry name" value="P-loop_NTPase"/>
</dbReference>
<evidence type="ECO:0000259" key="10">
    <source>
        <dbReference type="PROSITE" id="PS51198"/>
    </source>
</evidence>
<keyword evidence="1 9" id="KW-0547">Nucleotide-binding</keyword>
<evidence type="ECO:0000256" key="4">
    <source>
        <dbReference type="ARBA" id="ARBA00022840"/>
    </source>
</evidence>
<evidence type="ECO:0000256" key="2">
    <source>
        <dbReference type="ARBA" id="ARBA00022801"/>
    </source>
</evidence>
<dbReference type="HOGENOM" id="CLU_009386_0_0_9"/>
<reference evidence="12 13" key="2">
    <citation type="journal article" date="2011" name="Stand. Genomic Sci.">
        <title>Complete genome sequence of the extremely halophilic Halanaerobium praevalens type strain (GSL).</title>
        <authorList>
            <person name="Ivanova N."/>
            <person name="Sikorski J."/>
            <person name="Chertkov O."/>
            <person name="Nolan M."/>
            <person name="Lucas S."/>
            <person name="Hammon N."/>
            <person name="Deshpande S."/>
            <person name="Cheng J.F."/>
            <person name="Tapia R."/>
            <person name="Han C."/>
            <person name="Goodwin L."/>
            <person name="Pitluck S."/>
            <person name="Huntemann M."/>
            <person name="Liolios K."/>
            <person name="Pagani I."/>
            <person name="Mavromatis K."/>
            <person name="Ovchinikova G."/>
            <person name="Pati A."/>
            <person name="Chen A."/>
            <person name="Palaniappan K."/>
            <person name="Land M."/>
            <person name="Hauser L."/>
            <person name="Brambilla E.M."/>
            <person name="Kannan K.P."/>
            <person name="Rohde M."/>
            <person name="Tindall B.J."/>
            <person name="Goker M."/>
            <person name="Detter J.C."/>
            <person name="Woyke T."/>
            <person name="Bristow J."/>
            <person name="Eisen J.A."/>
            <person name="Markowitz V."/>
            <person name="Hugenholtz P."/>
            <person name="Kyrpides N.C."/>
            <person name="Klenk H.P."/>
            <person name="Lapidus A."/>
        </authorList>
    </citation>
    <scope>NUCLEOTIDE SEQUENCE [LARGE SCALE GENOMIC DNA]</scope>
    <source>
        <strain evidence="13">ATCC 33744 / DSM 2228 / GSL</strain>
    </source>
</reference>
<evidence type="ECO:0000256" key="6">
    <source>
        <dbReference type="ARBA" id="ARBA00034617"/>
    </source>
</evidence>
<dbReference type="PROSITE" id="PS51198">
    <property type="entry name" value="UVRD_HELICASE_ATP_BIND"/>
    <property type="match status" value="1"/>
</dbReference>
<dbReference type="GO" id="GO:0000725">
    <property type="term" value="P:recombinational repair"/>
    <property type="evidence" value="ECO:0007669"/>
    <property type="project" value="TreeGrafter"/>
</dbReference>
<evidence type="ECO:0000256" key="7">
    <source>
        <dbReference type="ARBA" id="ARBA00034808"/>
    </source>
</evidence>
<feature type="binding site" evidence="9">
    <location>
        <begin position="7"/>
        <end position="14"/>
    </location>
    <ligand>
        <name>ATP</name>
        <dbReference type="ChEBI" id="CHEBI:30616"/>
    </ligand>
</feature>
<keyword evidence="5" id="KW-0413">Isomerase</keyword>
<keyword evidence="13" id="KW-1185">Reference proteome</keyword>
<evidence type="ECO:0000256" key="8">
    <source>
        <dbReference type="ARBA" id="ARBA00048988"/>
    </source>
</evidence>
<dbReference type="PATRIC" id="fig|572479.3.peg.1496"/>
<dbReference type="Gene3D" id="3.40.50.300">
    <property type="entry name" value="P-loop containing nucleotide triphosphate hydrolases"/>
    <property type="match status" value="4"/>
</dbReference>
<dbReference type="RefSeq" id="WP_014553626.1">
    <property type="nucleotide sequence ID" value="NC_017455.1"/>
</dbReference>
<organism evidence="12 13">
    <name type="scientific">Halanaerobium praevalens (strain ATCC 33744 / DSM 2228 / GSL)</name>
    <dbReference type="NCBI Taxonomy" id="572479"/>
    <lineage>
        <taxon>Bacteria</taxon>
        <taxon>Bacillati</taxon>
        <taxon>Bacillota</taxon>
        <taxon>Clostridia</taxon>
        <taxon>Halanaerobiales</taxon>
        <taxon>Halanaerobiaceae</taxon>
        <taxon>Halanaerobium</taxon>
    </lineage>
</organism>
<dbReference type="OrthoDB" id="9810135at2"/>
<dbReference type="GO" id="GO:0016887">
    <property type="term" value="F:ATP hydrolysis activity"/>
    <property type="evidence" value="ECO:0007669"/>
    <property type="project" value="RHEA"/>
</dbReference>
<evidence type="ECO:0000256" key="5">
    <source>
        <dbReference type="ARBA" id="ARBA00023235"/>
    </source>
</evidence>
<dbReference type="STRING" id="572479.Hprae_1476"/>
<dbReference type="PROSITE" id="PS51217">
    <property type="entry name" value="UVRD_HELICASE_CTER"/>
    <property type="match status" value="1"/>
</dbReference>
<dbReference type="Proteomes" id="UP000006866">
    <property type="component" value="Chromosome"/>
</dbReference>
<evidence type="ECO:0000313" key="13">
    <source>
        <dbReference type="Proteomes" id="UP000006866"/>
    </source>
</evidence>
<dbReference type="InterPro" id="IPR014017">
    <property type="entry name" value="DNA_helicase_UvrD-like_C"/>
</dbReference>
<dbReference type="AlphaFoldDB" id="E3DNQ3"/>
<evidence type="ECO:0000256" key="3">
    <source>
        <dbReference type="ARBA" id="ARBA00022806"/>
    </source>
</evidence>
<dbReference type="InterPro" id="IPR014016">
    <property type="entry name" value="UvrD-like_ATP-bd"/>
</dbReference>
<dbReference type="SUPFAM" id="SSF52540">
    <property type="entry name" value="P-loop containing nucleoside triphosphate hydrolases"/>
    <property type="match status" value="1"/>
</dbReference>
<dbReference type="GO" id="GO:0005829">
    <property type="term" value="C:cytosol"/>
    <property type="evidence" value="ECO:0007669"/>
    <property type="project" value="TreeGrafter"/>
</dbReference>
<protein>
    <recommendedName>
        <fullName evidence="7">DNA 3'-5' helicase</fullName>
        <ecNumber evidence="7">5.6.2.4</ecNumber>
    </recommendedName>
</protein>
<dbReference type="Pfam" id="PF00580">
    <property type="entry name" value="UvrD-helicase"/>
    <property type="match status" value="1"/>
</dbReference>
<dbReference type="InterPro" id="IPR000212">
    <property type="entry name" value="DNA_helicase_UvrD/REP"/>
</dbReference>
<dbReference type="GO" id="GO:0043138">
    <property type="term" value="F:3'-5' DNA helicase activity"/>
    <property type="evidence" value="ECO:0007669"/>
    <property type="project" value="UniProtKB-EC"/>
</dbReference>
<gene>
    <name evidence="12" type="ordered locus">Hprae_1476</name>
</gene>
<proteinExistence type="predicted"/>
<dbReference type="EC" id="5.6.2.4" evidence="7"/>
<comment type="catalytic activity">
    <reaction evidence="8">
        <text>ATP + H2O = ADP + phosphate + H(+)</text>
        <dbReference type="Rhea" id="RHEA:13065"/>
        <dbReference type="ChEBI" id="CHEBI:15377"/>
        <dbReference type="ChEBI" id="CHEBI:15378"/>
        <dbReference type="ChEBI" id="CHEBI:30616"/>
        <dbReference type="ChEBI" id="CHEBI:43474"/>
        <dbReference type="ChEBI" id="CHEBI:456216"/>
        <dbReference type="EC" id="5.6.2.4"/>
    </reaction>
</comment>
<dbReference type="EMBL" id="CP002175">
    <property type="protein sequence ID" value="ADO77603.1"/>
    <property type="molecule type" value="Genomic_DNA"/>
</dbReference>
<keyword evidence="2 9" id="KW-0378">Hydrolase</keyword>
<evidence type="ECO:0000256" key="9">
    <source>
        <dbReference type="PROSITE-ProRule" id="PRU00560"/>
    </source>
</evidence>
<dbReference type="KEGG" id="hpk:Hprae_1476"/>
<evidence type="ECO:0000259" key="11">
    <source>
        <dbReference type="PROSITE" id="PS51217"/>
    </source>
</evidence>
<dbReference type="eggNOG" id="COG1074">
    <property type="taxonomic scope" value="Bacteria"/>
</dbReference>
<sequence length="1051" mass="122536">MKKVIKASAGTGKTYRLSLEYLAALLKGIDFSEIIVMTFTKKATAEIKNRILKHLRALILGSPEKEDIIAALAEIQPELKVEVEQLEKIYKKMILNDEDIKIYTIDAFINQIFSRGIAPFLEIYNYQIIDQKQNEKIIEELLKKILNKQKYYQKLESFLEANTARNLDPYLEFIQEIVNNAWKFMLLESETKEKLPEAEIVELFENSYQTLKEVAELKGDEFSASYFVKAARPFYEQYPDLQTKKAKKEFIYQKKDYLLNESYWSGNKLRAKKTKALKEKLEFEYNLFRKKLAVEIFNQEVIPAEKEIINFAKLVLKLYQKLKFKSGQFTHSDISNYTFKYLKNEEIDLIKNGEATSYLLDLLGGDYQALFIDEFQDTSILQWKILQPLIKNAKTFIAVGDQKQSIYGWRGGEKKLFASLAEIIEAKTERLEHCYRSDQNIINLINNFFSKLEVDWNYQPVKAVSRNKGLTEVLYGGSSAYYNTKTKKFAALAPEKQNQIEELNNKIKADLSSEIAADIKQKYQKDFAQVSVLARTAKELDLIADSLADAEIPYILENRNSLLDAPLPKALTAFLYFAANRDFYSLLKFLRSDLIKISHANFKWILKNQKEINKYFNSTQTLVTEIFNEKLEIKKILTEIKRVIDLDYEQLINYLYQKTEIVNLAADNSLALKNIYSFFEILNSFSSLKKLLKYLSENKESEELKQTKVENKEAVSLMTIHQAKGLSLPVEYFYWNPGRRGANSGTGINFYLDFDQNYQNLNNYLFIQNKYLSILDWLDYDFKAKAEKKAEMEEINNLYVALTRAENDLHLYIEAPRKIKAKAELMWAGSNYDYYEKMLLNSVQANNLLELLETETKGQALVLKNLNKNESYQLSNLNKYLKQKAVPLARNLAIEKQKYKFFQKQASGLKIAENKLQGLALHYYLENIKYNQKKEKKSAAKLLKSKYGNLLGEAKITAIIEKSNQFIEAHPEIFSKKYEVFNEYLLKAKTNLGEKQYRIDRLLVDRQNKLVKIIDYKSGSYRDPEQLKSYKEILAAKLDSDWQLETEFMDI</sequence>
<dbReference type="GO" id="GO:0005524">
    <property type="term" value="F:ATP binding"/>
    <property type="evidence" value="ECO:0007669"/>
    <property type="project" value="UniProtKB-UniRule"/>
</dbReference>
<evidence type="ECO:0000313" key="12">
    <source>
        <dbReference type="EMBL" id="ADO77603.1"/>
    </source>
</evidence>
<name>E3DNQ3_HALPG</name>
<dbReference type="PANTHER" id="PTHR11070:SF67">
    <property type="entry name" value="DNA 3'-5' HELICASE"/>
    <property type="match status" value="1"/>
</dbReference>
<accession>E3DNQ3</accession>
<dbReference type="Pfam" id="PF13361">
    <property type="entry name" value="UvrD_C"/>
    <property type="match status" value="1"/>
</dbReference>
<evidence type="ECO:0000256" key="1">
    <source>
        <dbReference type="ARBA" id="ARBA00022741"/>
    </source>
</evidence>
<keyword evidence="4 9" id="KW-0067">ATP-binding</keyword>